<reference evidence="9 10" key="1">
    <citation type="submission" date="2018-10" db="EMBL/GenBank/DDBJ databases">
        <title>Cohnella sp. M2MS4P-1, whole genome shotgun sequence.</title>
        <authorList>
            <person name="Tuo L."/>
        </authorList>
    </citation>
    <scope>NUCLEOTIDE SEQUENCE [LARGE SCALE GENOMIC DNA]</scope>
    <source>
        <strain evidence="9 10">M2MS4P-1</strain>
    </source>
</reference>
<proteinExistence type="inferred from homology"/>
<organism evidence="9 10">
    <name type="scientific">Cohnella endophytica</name>
    <dbReference type="NCBI Taxonomy" id="2419778"/>
    <lineage>
        <taxon>Bacteria</taxon>
        <taxon>Bacillati</taxon>
        <taxon>Bacillota</taxon>
        <taxon>Bacilli</taxon>
        <taxon>Bacillales</taxon>
        <taxon>Paenibacillaceae</taxon>
        <taxon>Cohnella</taxon>
    </lineage>
</organism>
<keyword evidence="5" id="KW-0190">Covalent protein-DNA linkage</keyword>
<keyword evidence="6" id="KW-0238">DNA-binding</keyword>
<dbReference type="Gene3D" id="3.90.1680.10">
    <property type="entry name" value="SOS response associated peptidase-like"/>
    <property type="match status" value="1"/>
</dbReference>
<evidence type="ECO:0000256" key="7">
    <source>
        <dbReference type="ARBA" id="ARBA00023239"/>
    </source>
</evidence>
<evidence type="ECO:0000313" key="9">
    <source>
        <dbReference type="EMBL" id="RKP57281.1"/>
    </source>
</evidence>
<dbReference type="AlphaFoldDB" id="A0A494Y4T1"/>
<evidence type="ECO:0000256" key="1">
    <source>
        <dbReference type="ARBA" id="ARBA00008136"/>
    </source>
</evidence>
<dbReference type="GO" id="GO:0003697">
    <property type="term" value="F:single-stranded DNA binding"/>
    <property type="evidence" value="ECO:0007669"/>
    <property type="project" value="InterPro"/>
</dbReference>
<keyword evidence="2 8" id="KW-0645">Protease</keyword>
<keyword evidence="10" id="KW-1185">Reference proteome</keyword>
<evidence type="ECO:0000256" key="6">
    <source>
        <dbReference type="ARBA" id="ARBA00023125"/>
    </source>
</evidence>
<dbReference type="GO" id="GO:0106300">
    <property type="term" value="P:protein-DNA covalent cross-linking repair"/>
    <property type="evidence" value="ECO:0007669"/>
    <property type="project" value="InterPro"/>
</dbReference>
<comment type="caution">
    <text evidence="9">The sequence shown here is derived from an EMBL/GenBank/DDBJ whole genome shotgun (WGS) entry which is preliminary data.</text>
</comment>
<dbReference type="EC" id="3.4.-.-" evidence="8"/>
<dbReference type="Proteomes" id="UP000282076">
    <property type="component" value="Unassembled WGS sequence"/>
</dbReference>
<dbReference type="InterPro" id="IPR036590">
    <property type="entry name" value="SRAP-like"/>
</dbReference>
<evidence type="ECO:0000256" key="5">
    <source>
        <dbReference type="ARBA" id="ARBA00023124"/>
    </source>
</evidence>
<comment type="similarity">
    <text evidence="1 8">Belongs to the SOS response-associated peptidase family.</text>
</comment>
<accession>A0A494Y4T1</accession>
<dbReference type="SUPFAM" id="SSF143081">
    <property type="entry name" value="BB1717-like"/>
    <property type="match status" value="1"/>
</dbReference>
<keyword evidence="7" id="KW-0456">Lyase</keyword>
<dbReference type="GO" id="GO:0008233">
    <property type="term" value="F:peptidase activity"/>
    <property type="evidence" value="ECO:0007669"/>
    <property type="project" value="UniProtKB-KW"/>
</dbReference>
<evidence type="ECO:0000256" key="3">
    <source>
        <dbReference type="ARBA" id="ARBA00022763"/>
    </source>
</evidence>
<dbReference type="PANTHER" id="PTHR13604:SF0">
    <property type="entry name" value="ABASIC SITE PROCESSING PROTEIN HMCES"/>
    <property type="match status" value="1"/>
</dbReference>
<dbReference type="Pfam" id="PF02586">
    <property type="entry name" value="SRAP"/>
    <property type="match status" value="1"/>
</dbReference>
<dbReference type="PANTHER" id="PTHR13604">
    <property type="entry name" value="DC12-RELATED"/>
    <property type="match status" value="1"/>
</dbReference>
<evidence type="ECO:0000256" key="8">
    <source>
        <dbReference type="RuleBase" id="RU364100"/>
    </source>
</evidence>
<sequence>MRMCNRYSLTAELSDLTEDFRIDRVQAPYSRRYNISPTQQVPIIQQIGDERFLNQHRWGLMPYWGKNSINANLDSLVDRKYLNSMLKKKRCVVPCSGFYVWRVEGKSKSAWRVVHRTKSTFAMPGIFDVWLDSEKNEFPMCTVITRGTLFDTDHPQPVILDEKALDKWLNPDETRPEILQGLLQRLPEPDFRMYPVMPSVENVGWETPECIAEVHPSLSLVKI</sequence>
<dbReference type="GO" id="GO:0006508">
    <property type="term" value="P:proteolysis"/>
    <property type="evidence" value="ECO:0007669"/>
    <property type="project" value="UniProtKB-KW"/>
</dbReference>
<evidence type="ECO:0000313" key="10">
    <source>
        <dbReference type="Proteomes" id="UP000282076"/>
    </source>
</evidence>
<name>A0A494Y4T1_9BACL</name>
<evidence type="ECO:0000256" key="2">
    <source>
        <dbReference type="ARBA" id="ARBA00022670"/>
    </source>
</evidence>
<dbReference type="GO" id="GO:0016829">
    <property type="term" value="F:lyase activity"/>
    <property type="evidence" value="ECO:0007669"/>
    <property type="project" value="UniProtKB-KW"/>
</dbReference>
<keyword evidence="3" id="KW-0227">DNA damage</keyword>
<protein>
    <recommendedName>
        <fullName evidence="8">Abasic site processing protein</fullName>
        <ecNumber evidence="8">3.4.-.-</ecNumber>
    </recommendedName>
</protein>
<dbReference type="InterPro" id="IPR003738">
    <property type="entry name" value="SRAP"/>
</dbReference>
<dbReference type="EMBL" id="RBZM01000002">
    <property type="protein sequence ID" value="RKP57281.1"/>
    <property type="molecule type" value="Genomic_DNA"/>
</dbReference>
<gene>
    <name evidence="9" type="ORF">D7Z26_04690</name>
</gene>
<evidence type="ECO:0000256" key="4">
    <source>
        <dbReference type="ARBA" id="ARBA00022801"/>
    </source>
</evidence>
<keyword evidence="4 8" id="KW-0378">Hydrolase</keyword>